<accession>A0A0C3D520</accession>
<protein>
    <submittedName>
        <fullName evidence="1">Uncharacterized protein</fullName>
    </submittedName>
</protein>
<gene>
    <name evidence="1" type="ORF">SCLCIDRAFT_1224772</name>
</gene>
<evidence type="ECO:0000313" key="1">
    <source>
        <dbReference type="EMBL" id="KIM51171.1"/>
    </source>
</evidence>
<evidence type="ECO:0000313" key="2">
    <source>
        <dbReference type="Proteomes" id="UP000053989"/>
    </source>
</evidence>
<sequence length="66" mass="7587">MPTHQNLGASLRDSRDIFLTSRASETMSLGSLIDRWTSLALHHYNHRRLRMLPSRLSDAVPSQEVR</sequence>
<keyword evidence="2" id="KW-1185">Reference proteome</keyword>
<reference evidence="1 2" key="1">
    <citation type="submission" date="2014-04" db="EMBL/GenBank/DDBJ databases">
        <authorList>
            <consortium name="DOE Joint Genome Institute"/>
            <person name="Kuo A."/>
            <person name="Kohler A."/>
            <person name="Nagy L.G."/>
            <person name="Floudas D."/>
            <person name="Copeland A."/>
            <person name="Barry K.W."/>
            <person name="Cichocki N."/>
            <person name="Veneault-Fourrey C."/>
            <person name="LaButti K."/>
            <person name="Lindquist E.A."/>
            <person name="Lipzen A."/>
            <person name="Lundell T."/>
            <person name="Morin E."/>
            <person name="Murat C."/>
            <person name="Sun H."/>
            <person name="Tunlid A."/>
            <person name="Henrissat B."/>
            <person name="Grigoriev I.V."/>
            <person name="Hibbett D.S."/>
            <person name="Martin F."/>
            <person name="Nordberg H.P."/>
            <person name="Cantor M.N."/>
            <person name="Hua S.X."/>
        </authorList>
    </citation>
    <scope>NUCLEOTIDE SEQUENCE [LARGE SCALE GENOMIC DNA]</scope>
    <source>
        <strain evidence="1 2">Foug A</strain>
    </source>
</reference>
<name>A0A0C3D520_9AGAM</name>
<dbReference type="EMBL" id="KN822279">
    <property type="protein sequence ID" value="KIM51171.1"/>
    <property type="molecule type" value="Genomic_DNA"/>
</dbReference>
<dbReference type="HOGENOM" id="CLU_2851009_0_0_1"/>
<proteinExistence type="predicted"/>
<organism evidence="1 2">
    <name type="scientific">Scleroderma citrinum Foug A</name>
    <dbReference type="NCBI Taxonomy" id="1036808"/>
    <lineage>
        <taxon>Eukaryota</taxon>
        <taxon>Fungi</taxon>
        <taxon>Dikarya</taxon>
        <taxon>Basidiomycota</taxon>
        <taxon>Agaricomycotina</taxon>
        <taxon>Agaricomycetes</taxon>
        <taxon>Agaricomycetidae</taxon>
        <taxon>Boletales</taxon>
        <taxon>Sclerodermatineae</taxon>
        <taxon>Sclerodermataceae</taxon>
        <taxon>Scleroderma</taxon>
    </lineage>
</organism>
<reference evidence="2" key="2">
    <citation type="submission" date="2015-01" db="EMBL/GenBank/DDBJ databases">
        <title>Evolutionary Origins and Diversification of the Mycorrhizal Mutualists.</title>
        <authorList>
            <consortium name="DOE Joint Genome Institute"/>
            <consortium name="Mycorrhizal Genomics Consortium"/>
            <person name="Kohler A."/>
            <person name="Kuo A."/>
            <person name="Nagy L.G."/>
            <person name="Floudas D."/>
            <person name="Copeland A."/>
            <person name="Barry K.W."/>
            <person name="Cichocki N."/>
            <person name="Veneault-Fourrey C."/>
            <person name="LaButti K."/>
            <person name="Lindquist E.A."/>
            <person name="Lipzen A."/>
            <person name="Lundell T."/>
            <person name="Morin E."/>
            <person name="Murat C."/>
            <person name="Riley R."/>
            <person name="Ohm R."/>
            <person name="Sun H."/>
            <person name="Tunlid A."/>
            <person name="Henrissat B."/>
            <person name="Grigoriev I.V."/>
            <person name="Hibbett D.S."/>
            <person name="Martin F."/>
        </authorList>
    </citation>
    <scope>NUCLEOTIDE SEQUENCE [LARGE SCALE GENOMIC DNA]</scope>
    <source>
        <strain evidence="2">Foug A</strain>
    </source>
</reference>
<dbReference type="AlphaFoldDB" id="A0A0C3D520"/>
<dbReference type="InParanoid" id="A0A0C3D520"/>
<dbReference type="Proteomes" id="UP000053989">
    <property type="component" value="Unassembled WGS sequence"/>
</dbReference>